<gene>
    <name evidence="8" type="ORF">BST43_14365</name>
</gene>
<organism evidence="8 9">
    <name type="scientific">Mycobacteroides saopaulense</name>
    <dbReference type="NCBI Taxonomy" id="1578165"/>
    <lineage>
        <taxon>Bacteria</taxon>
        <taxon>Bacillati</taxon>
        <taxon>Actinomycetota</taxon>
        <taxon>Actinomycetes</taxon>
        <taxon>Mycobacteriales</taxon>
        <taxon>Mycobacteriaceae</taxon>
        <taxon>Mycobacteroides</taxon>
    </lineage>
</organism>
<comment type="similarity">
    <text evidence="5">Belongs to the YqgF HJR family.</text>
</comment>
<evidence type="ECO:0000259" key="7">
    <source>
        <dbReference type="SMART" id="SM00732"/>
    </source>
</evidence>
<dbReference type="NCBIfam" id="TIGR00250">
    <property type="entry name" value="RNAse_H_YqgF"/>
    <property type="match status" value="1"/>
</dbReference>
<dbReference type="EC" id="3.1.-.-" evidence="5"/>
<comment type="subcellular location">
    <subcellularLocation>
        <location evidence="5">Cytoplasm</location>
    </subcellularLocation>
</comment>
<dbReference type="FunFam" id="3.30.420.140:FF:000005">
    <property type="entry name" value="Putative pre-16S rRNA nuclease"/>
    <property type="match status" value="1"/>
</dbReference>
<dbReference type="Proteomes" id="UP000192434">
    <property type="component" value="Unassembled WGS sequence"/>
</dbReference>
<dbReference type="InterPro" id="IPR012337">
    <property type="entry name" value="RNaseH-like_sf"/>
</dbReference>
<dbReference type="SUPFAM" id="SSF53098">
    <property type="entry name" value="Ribonuclease H-like"/>
    <property type="match status" value="1"/>
</dbReference>
<protein>
    <recommendedName>
        <fullName evidence="5">Putative pre-16S rRNA nuclease</fullName>
        <ecNumber evidence="5">3.1.-.-</ecNumber>
    </recommendedName>
</protein>
<dbReference type="SMART" id="SM00732">
    <property type="entry name" value="YqgFc"/>
    <property type="match status" value="1"/>
</dbReference>
<dbReference type="InterPro" id="IPR006641">
    <property type="entry name" value="YqgF/RNaseH-like_dom"/>
</dbReference>
<dbReference type="RefSeq" id="WP_083017053.1">
    <property type="nucleotide sequence ID" value="NZ_CP010271.1"/>
</dbReference>
<evidence type="ECO:0000256" key="2">
    <source>
        <dbReference type="ARBA" id="ARBA00022517"/>
    </source>
</evidence>
<dbReference type="InterPro" id="IPR037027">
    <property type="entry name" value="YqgF/RNaseH-like_dom_sf"/>
</dbReference>
<proteinExistence type="inferred from homology"/>
<dbReference type="InterPro" id="IPR005227">
    <property type="entry name" value="YqgF"/>
</dbReference>
<feature type="region of interest" description="Disordered" evidence="6">
    <location>
        <begin position="1"/>
        <end position="24"/>
    </location>
</feature>
<dbReference type="HAMAP" id="MF_00651">
    <property type="entry name" value="Nuclease_YqgF"/>
    <property type="match status" value="1"/>
</dbReference>
<dbReference type="CDD" id="cd16964">
    <property type="entry name" value="YqgF"/>
    <property type="match status" value="1"/>
</dbReference>
<dbReference type="GO" id="GO:0000967">
    <property type="term" value="P:rRNA 5'-end processing"/>
    <property type="evidence" value="ECO:0007669"/>
    <property type="project" value="UniProtKB-UniRule"/>
</dbReference>
<evidence type="ECO:0000256" key="3">
    <source>
        <dbReference type="ARBA" id="ARBA00022722"/>
    </source>
</evidence>
<dbReference type="PANTHER" id="PTHR33317:SF4">
    <property type="entry name" value="POLYNUCLEOTIDYL TRANSFERASE, RIBONUCLEASE H-LIKE SUPERFAMILY PROTEIN"/>
    <property type="match status" value="1"/>
</dbReference>
<comment type="caution">
    <text evidence="8">The sequence shown here is derived from an EMBL/GenBank/DDBJ whole genome shotgun (WGS) entry which is preliminary data.</text>
</comment>
<dbReference type="GO" id="GO:0005829">
    <property type="term" value="C:cytosol"/>
    <property type="evidence" value="ECO:0007669"/>
    <property type="project" value="TreeGrafter"/>
</dbReference>
<keyword evidence="4 5" id="KW-0378">Hydrolase</keyword>
<name>A0A1X0J377_9MYCO</name>
<dbReference type="OrthoDB" id="9790539at2"/>
<dbReference type="AlphaFoldDB" id="A0A1X0J377"/>
<keyword evidence="3 5" id="KW-0540">Nuclease</keyword>
<dbReference type="GO" id="GO:0016788">
    <property type="term" value="F:hydrolase activity, acting on ester bonds"/>
    <property type="evidence" value="ECO:0007669"/>
    <property type="project" value="UniProtKB-UniRule"/>
</dbReference>
<evidence type="ECO:0000256" key="1">
    <source>
        <dbReference type="ARBA" id="ARBA00022490"/>
    </source>
</evidence>
<evidence type="ECO:0000256" key="5">
    <source>
        <dbReference type="HAMAP-Rule" id="MF_00651"/>
    </source>
</evidence>
<comment type="function">
    <text evidence="5">Could be a nuclease involved in processing of the 5'-end of pre-16S rRNA.</text>
</comment>
<dbReference type="GO" id="GO:0004518">
    <property type="term" value="F:nuclease activity"/>
    <property type="evidence" value="ECO:0007669"/>
    <property type="project" value="UniProtKB-KW"/>
</dbReference>
<dbReference type="PANTHER" id="PTHR33317">
    <property type="entry name" value="POLYNUCLEOTIDYL TRANSFERASE, RIBONUCLEASE H-LIKE SUPERFAMILY PROTEIN"/>
    <property type="match status" value="1"/>
</dbReference>
<accession>A0A1X0J377</accession>
<feature type="domain" description="YqgF/RNase H-like" evidence="7">
    <location>
        <begin position="20"/>
        <end position="122"/>
    </location>
</feature>
<dbReference type="Gene3D" id="3.30.420.140">
    <property type="entry name" value="YqgF/RNase H-like domain"/>
    <property type="match status" value="1"/>
</dbReference>
<evidence type="ECO:0000313" key="9">
    <source>
        <dbReference type="Proteomes" id="UP000192434"/>
    </source>
</evidence>
<sequence length="177" mass="18983">MPDTAAPSPDRPGPDDPGRGRRLGVDVGTVRIGVASSDPDGILATPVETVARDSKEDSDFRRIAELVEEMSVVEVVVGLPRNLREGTGASARDAAGFARELGERIAPVPVRLVDERFTTTTAQRSLREAGVRSRQQRGIIDQAAAVAILQDWLEQRRRCGGDEALGRRASDSEGGSR</sequence>
<evidence type="ECO:0000256" key="4">
    <source>
        <dbReference type="ARBA" id="ARBA00022801"/>
    </source>
</evidence>
<dbReference type="STRING" id="1578165.BKG68_07810"/>
<keyword evidence="1 5" id="KW-0963">Cytoplasm</keyword>
<evidence type="ECO:0000313" key="8">
    <source>
        <dbReference type="EMBL" id="ORB56311.1"/>
    </source>
</evidence>
<keyword evidence="2 5" id="KW-0690">Ribosome biogenesis</keyword>
<evidence type="ECO:0000256" key="6">
    <source>
        <dbReference type="SAM" id="MobiDB-lite"/>
    </source>
</evidence>
<dbReference type="EMBL" id="MVII01000017">
    <property type="protein sequence ID" value="ORB56311.1"/>
    <property type="molecule type" value="Genomic_DNA"/>
</dbReference>
<reference evidence="8 9" key="1">
    <citation type="submission" date="2016-12" db="EMBL/GenBank/DDBJ databases">
        <title>The new phylogeny of genus Mycobacterium.</title>
        <authorList>
            <person name="Tortoli E."/>
            <person name="Trovato A."/>
            <person name="Cirillo D.M."/>
        </authorList>
    </citation>
    <scope>NUCLEOTIDE SEQUENCE [LARGE SCALE GENOMIC DNA]</scope>
    <source>
        <strain evidence="8 9">CCUG 66554</strain>
    </source>
</reference>
<dbReference type="Pfam" id="PF03652">
    <property type="entry name" value="RuvX"/>
    <property type="match status" value="1"/>
</dbReference>